<dbReference type="EMBL" id="JAPXFL010000009">
    <property type="protein sequence ID" value="KAK9501326.1"/>
    <property type="molecule type" value="Genomic_DNA"/>
</dbReference>
<keyword evidence="6 13" id="KW-0479">Metal-binding</keyword>
<evidence type="ECO:0000256" key="4">
    <source>
        <dbReference type="ARBA" id="ARBA00010617"/>
    </source>
</evidence>
<protein>
    <recommendedName>
        <fullName evidence="18">Cytochrome P450</fullName>
    </recommendedName>
</protein>
<evidence type="ECO:0000256" key="2">
    <source>
        <dbReference type="ARBA" id="ARBA00004174"/>
    </source>
</evidence>
<evidence type="ECO:0000313" key="17">
    <source>
        <dbReference type="Proteomes" id="UP001461498"/>
    </source>
</evidence>
<organism evidence="16 17">
    <name type="scientific">Rhynocoris fuscipes</name>
    <dbReference type="NCBI Taxonomy" id="488301"/>
    <lineage>
        <taxon>Eukaryota</taxon>
        <taxon>Metazoa</taxon>
        <taxon>Ecdysozoa</taxon>
        <taxon>Arthropoda</taxon>
        <taxon>Hexapoda</taxon>
        <taxon>Insecta</taxon>
        <taxon>Pterygota</taxon>
        <taxon>Neoptera</taxon>
        <taxon>Paraneoptera</taxon>
        <taxon>Hemiptera</taxon>
        <taxon>Heteroptera</taxon>
        <taxon>Panheteroptera</taxon>
        <taxon>Cimicomorpha</taxon>
        <taxon>Reduviidae</taxon>
        <taxon>Harpactorinae</taxon>
        <taxon>Harpactorini</taxon>
        <taxon>Rhynocoris</taxon>
    </lineage>
</organism>
<dbReference type="InterPro" id="IPR002401">
    <property type="entry name" value="Cyt_P450_E_grp-I"/>
</dbReference>
<dbReference type="PANTHER" id="PTHR24292:SF54">
    <property type="entry name" value="CYP9F3-RELATED"/>
    <property type="match status" value="1"/>
</dbReference>
<keyword evidence="9 14" id="KW-0560">Oxidoreductase</keyword>
<dbReference type="GO" id="GO:0004497">
    <property type="term" value="F:monooxygenase activity"/>
    <property type="evidence" value="ECO:0007669"/>
    <property type="project" value="UniProtKB-KW"/>
</dbReference>
<keyword evidence="8" id="KW-0492">Microsome</keyword>
<dbReference type="InterPro" id="IPR001128">
    <property type="entry name" value="Cyt_P450"/>
</dbReference>
<dbReference type="GO" id="GO:0020037">
    <property type="term" value="F:heme binding"/>
    <property type="evidence" value="ECO:0007669"/>
    <property type="project" value="InterPro"/>
</dbReference>
<dbReference type="SUPFAM" id="SSF48264">
    <property type="entry name" value="Cytochrome P450"/>
    <property type="match status" value="1"/>
</dbReference>
<proteinExistence type="inferred from homology"/>
<comment type="caution">
    <text evidence="16">The sequence shown here is derived from an EMBL/GenBank/DDBJ whole genome shotgun (WGS) entry which is preliminary data.</text>
</comment>
<dbReference type="FunFam" id="1.10.630.10:FF:000042">
    <property type="entry name" value="Cytochrome P450"/>
    <property type="match status" value="1"/>
</dbReference>
<keyword evidence="17" id="KW-1185">Reference proteome</keyword>
<accession>A0AAW1CSC6</accession>
<keyword evidence="7" id="KW-0256">Endoplasmic reticulum</keyword>
<dbReference type="GO" id="GO:0005789">
    <property type="term" value="C:endoplasmic reticulum membrane"/>
    <property type="evidence" value="ECO:0007669"/>
    <property type="project" value="UniProtKB-SubCell"/>
</dbReference>
<name>A0AAW1CSC6_9HEMI</name>
<evidence type="ECO:0000256" key="6">
    <source>
        <dbReference type="ARBA" id="ARBA00022723"/>
    </source>
</evidence>
<evidence type="ECO:0000313" key="16">
    <source>
        <dbReference type="EMBL" id="KAK9501326.1"/>
    </source>
</evidence>
<evidence type="ECO:0000256" key="14">
    <source>
        <dbReference type="RuleBase" id="RU000461"/>
    </source>
</evidence>
<dbReference type="PROSITE" id="PS00086">
    <property type="entry name" value="CYTOCHROME_P450"/>
    <property type="match status" value="1"/>
</dbReference>
<keyword evidence="15" id="KW-1133">Transmembrane helix</keyword>
<evidence type="ECO:0008006" key="18">
    <source>
        <dbReference type="Google" id="ProtNLM"/>
    </source>
</evidence>
<keyword evidence="11 14" id="KW-0503">Monooxygenase</keyword>
<evidence type="ECO:0000256" key="13">
    <source>
        <dbReference type="PIRSR" id="PIRSR602401-1"/>
    </source>
</evidence>
<evidence type="ECO:0000256" key="3">
    <source>
        <dbReference type="ARBA" id="ARBA00004406"/>
    </source>
</evidence>
<evidence type="ECO:0000256" key="12">
    <source>
        <dbReference type="ARBA" id="ARBA00023136"/>
    </source>
</evidence>
<evidence type="ECO:0000256" key="15">
    <source>
        <dbReference type="SAM" id="Phobius"/>
    </source>
</evidence>
<evidence type="ECO:0000256" key="8">
    <source>
        <dbReference type="ARBA" id="ARBA00022848"/>
    </source>
</evidence>
<reference evidence="16 17" key="1">
    <citation type="submission" date="2022-12" db="EMBL/GenBank/DDBJ databases">
        <title>Chromosome-level genome assembly of true bugs.</title>
        <authorList>
            <person name="Ma L."/>
            <person name="Li H."/>
        </authorList>
    </citation>
    <scope>NUCLEOTIDE SEQUENCE [LARGE SCALE GENOMIC DNA]</scope>
    <source>
        <strain evidence="16">Lab_2022b</strain>
    </source>
</reference>
<evidence type="ECO:0000256" key="11">
    <source>
        <dbReference type="ARBA" id="ARBA00023033"/>
    </source>
</evidence>
<gene>
    <name evidence="16" type="ORF">O3M35_012062</name>
</gene>
<comment type="subcellular location">
    <subcellularLocation>
        <location evidence="3">Endoplasmic reticulum membrane</location>
        <topology evidence="3">Peripheral membrane protein</topology>
    </subcellularLocation>
    <subcellularLocation>
        <location evidence="2">Microsome membrane</location>
        <topology evidence="2">Peripheral membrane protein</topology>
    </subcellularLocation>
</comment>
<dbReference type="Proteomes" id="UP001461498">
    <property type="component" value="Unassembled WGS sequence"/>
</dbReference>
<dbReference type="CDD" id="cd11056">
    <property type="entry name" value="CYP6-like"/>
    <property type="match status" value="1"/>
</dbReference>
<sequence>MEILTLTLVGLLSVILFLYWFFTKNYNHWESHGVYSKKPTIFFGSIKDRALMKISIHEYFRDFYMEMKGKPYVGIYEGTRPVLVILDPELIKLILVKQFDHFMDRPIIKGKTEAYLNKILVVLKGNEWKTTRTACSPAFSSGRLKAMIPLFDTCAKQMVQYLNRVTAKNDGITLDIRKVMINYTLNSIASTSFGLNLDSYCDNNSEFTKNALAFQDVSLLKRIITILCILYEVPEWITTRLPLSFVNDESAQFFAKTIIQTRNHRLKNNIRRNDLLQLLLDAQAAPVEVIGDTHEKISNEKREILDEETAISQSVFFFLAAFETTSTHLTMVCYELAKNQNVQEKSREEVLEYWSDDGLTYEAINSMCYLDMVMSESLRLYPPLPTLEREVTKPIVLNGLQLNSGAEIAIPITGLHLDPEYFPDPMLFKPERFSPEEKSKRNPYVYLPFGTGPRNCLGLRFAQINSKICIAYLLKHYAINICDQTPLPFAYDPAAFFLKSKDDIVLQLTKII</sequence>
<comment type="cofactor">
    <cofactor evidence="1 13">
        <name>heme</name>
        <dbReference type="ChEBI" id="CHEBI:30413"/>
    </cofactor>
</comment>
<dbReference type="GO" id="GO:0016705">
    <property type="term" value="F:oxidoreductase activity, acting on paired donors, with incorporation or reduction of molecular oxygen"/>
    <property type="evidence" value="ECO:0007669"/>
    <property type="project" value="InterPro"/>
</dbReference>
<dbReference type="Gene3D" id="1.10.630.10">
    <property type="entry name" value="Cytochrome P450"/>
    <property type="match status" value="1"/>
</dbReference>
<dbReference type="PANTHER" id="PTHR24292">
    <property type="entry name" value="CYTOCHROME P450"/>
    <property type="match status" value="1"/>
</dbReference>
<keyword evidence="12 15" id="KW-0472">Membrane</keyword>
<dbReference type="InterPro" id="IPR036396">
    <property type="entry name" value="Cyt_P450_sf"/>
</dbReference>
<evidence type="ECO:0000256" key="10">
    <source>
        <dbReference type="ARBA" id="ARBA00023004"/>
    </source>
</evidence>
<dbReference type="AlphaFoldDB" id="A0AAW1CSC6"/>
<evidence type="ECO:0000256" key="7">
    <source>
        <dbReference type="ARBA" id="ARBA00022824"/>
    </source>
</evidence>
<dbReference type="Pfam" id="PF00067">
    <property type="entry name" value="p450"/>
    <property type="match status" value="1"/>
</dbReference>
<evidence type="ECO:0000256" key="9">
    <source>
        <dbReference type="ARBA" id="ARBA00023002"/>
    </source>
</evidence>
<feature type="transmembrane region" description="Helical" evidence="15">
    <location>
        <begin position="6"/>
        <end position="22"/>
    </location>
</feature>
<dbReference type="GO" id="GO:0005506">
    <property type="term" value="F:iron ion binding"/>
    <property type="evidence" value="ECO:0007669"/>
    <property type="project" value="InterPro"/>
</dbReference>
<feature type="binding site" description="axial binding residue" evidence="13">
    <location>
        <position position="456"/>
    </location>
    <ligand>
        <name>heme</name>
        <dbReference type="ChEBI" id="CHEBI:30413"/>
    </ligand>
    <ligandPart>
        <name>Fe</name>
        <dbReference type="ChEBI" id="CHEBI:18248"/>
    </ligandPart>
</feature>
<evidence type="ECO:0000256" key="5">
    <source>
        <dbReference type="ARBA" id="ARBA00022617"/>
    </source>
</evidence>
<evidence type="ECO:0000256" key="1">
    <source>
        <dbReference type="ARBA" id="ARBA00001971"/>
    </source>
</evidence>
<dbReference type="InterPro" id="IPR017972">
    <property type="entry name" value="Cyt_P450_CS"/>
</dbReference>
<comment type="similarity">
    <text evidence="4 14">Belongs to the cytochrome P450 family.</text>
</comment>
<dbReference type="PRINTS" id="PR00385">
    <property type="entry name" value="P450"/>
</dbReference>
<keyword evidence="10 13" id="KW-0408">Iron</keyword>
<dbReference type="PRINTS" id="PR00463">
    <property type="entry name" value="EP450I"/>
</dbReference>
<keyword evidence="15" id="KW-0812">Transmembrane</keyword>
<keyword evidence="5 13" id="KW-0349">Heme</keyword>
<dbReference type="InterPro" id="IPR050476">
    <property type="entry name" value="Insect_CytP450_Detox"/>
</dbReference>